<keyword evidence="1" id="KW-0472">Membrane</keyword>
<organism evidence="2 3">
    <name type="scientific">Lyngbya confervoides BDU141951</name>
    <dbReference type="NCBI Taxonomy" id="1574623"/>
    <lineage>
        <taxon>Bacteria</taxon>
        <taxon>Bacillati</taxon>
        <taxon>Cyanobacteriota</taxon>
        <taxon>Cyanophyceae</taxon>
        <taxon>Oscillatoriophycideae</taxon>
        <taxon>Oscillatoriales</taxon>
        <taxon>Microcoleaceae</taxon>
        <taxon>Lyngbya</taxon>
    </lineage>
</organism>
<dbReference type="Pfam" id="PF10063">
    <property type="entry name" value="DUF2301"/>
    <property type="match status" value="1"/>
</dbReference>
<evidence type="ECO:0000313" key="2">
    <source>
        <dbReference type="EMBL" id="MCM1982867.1"/>
    </source>
</evidence>
<feature type="transmembrane region" description="Helical" evidence="1">
    <location>
        <begin position="122"/>
        <end position="139"/>
    </location>
</feature>
<keyword evidence="1" id="KW-1133">Transmembrane helix</keyword>
<comment type="caution">
    <text evidence="2">The sequence shown here is derived from an EMBL/GenBank/DDBJ whole genome shotgun (WGS) entry which is preliminary data.</text>
</comment>
<dbReference type="PANTHER" id="PTHR36716">
    <property type="entry name" value="F3H9.20 PROTEIN"/>
    <property type="match status" value="1"/>
</dbReference>
<feature type="transmembrane region" description="Helical" evidence="1">
    <location>
        <begin position="151"/>
        <end position="168"/>
    </location>
</feature>
<gene>
    <name evidence="2" type="ORF">QQ91_0008530</name>
</gene>
<dbReference type="PANTHER" id="PTHR36716:SF2">
    <property type="entry name" value="F3H9.20 PROTEIN"/>
    <property type="match status" value="1"/>
</dbReference>
<dbReference type="AlphaFoldDB" id="A0ABD4T2U7"/>
<dbReference type="InterPro" id="IPR019275">
    <property type="entry name" value="DUF2301"/>
</dbReference>
<dbReference type="Proteomes" id="UP000031561">
    <property type="component" value="Unassembled WGS sequence"/>
</dbReference>
<keyword evidence="1" id="KW-0812">Transmembrane</keyword>
<evidence type="ECO:0000256" key="1">
    <source>
        <dbReference type="SAM" id="Phobius"/>
    </source>
</evidence>
<dbReference type="EMBL" id="JTHE03000045">
    <property type="protein sequence ID" value="MCM1982867.1"/>
    <property type="molecule type" value="Genomic_DNA"/>
</dbReference>
<feature type="transmembrane region" description="Helical" evidence="1">
    <location>
        <begin position="59"/>
        <end position="83"/>
    </location>
</feature>
<dbReference type="RefSeq" id="WP_166281545.1">
    <property type="nucleotide sequence ID" value="NZ_JTHE03000045.1"/>
</dbReference>
<evidence type="ECO:0000313" key="3">
    <source>
        <dbReference type="Proteomes" id="UP000031561"/>
    </source>
</evidence>
<name>A0ABD4T2U7_9CYAN</name>
<protein>
    <submittedName>
        <fullName evidence="2">DUF2301 domain-containing membrane protein</fullName>
    </submittedName>
</protein>
<feature type="transmembrane region" description="Helical" evidence="1">
    <location>
        <begin position="174"/>
        <end position="193"/>
    </location>
</feature>
<reference evidence="2 3" key="1">
    <citation type="journal article" date="2015" name="Genome Announc.">
        <title>Draft Genome Sequence of Filamentous Marine Cyanobacterium Lyngbya confervoides Strain BDU141951.</title>
        <authorList>
            <person name="Chandrababunaidu M.M."/>
            <person name="Sen D."/>
            <person name="Tripathy S."/>
        </authorList>
    </citation>
    <scope>NUCLEOTIDE SEQUENCE [LARGE SCALE GENOMIC DNA]</scope>
    <source>
        <strain evidence="2 3">BDU141951</strain>
    </source>
</reference>
<sequence>MLQFLEPTGEIYEGQFGSFTVDRSDRLSVVVYRGGIVLSAVALVSGTLLWFLLGTASLTLLGLLYGLFCLGLGLSLFTIHIYLKPLHRALQLCWGIGCLGSVWVATHSSTPFLQSLYDRPEALLLSGWVFVALTGIFFKEAFCFNRWETKFLTFLLPLLLGGHWLNLLPAPLEGGLLGAWCMLMLIFALRKLIQPIPPDLGDKSVFEYLAQQS</sequence>
<accession>A0ABD4T2U7</accession>
<keyword evidence="3" id="KW-1185">Reference proteome</keyword>
<feature type="transmembrane region" description="Helical" evidence="1">
    <location>
        <begin position="30"/>
        <end position="53"/>
    </location>
</feature>
<feature type="transmembrane region" description="Helical" evidence="1">
    <location>
        <begin position="90"/>
        <end position="110"/>
    </location>
</feature>
<proteinExistence type="predicted"/>